<reference evidence="2" key="1">
    <citation type="submission" date="2016-01" db="EMBL/GenBank/DDBJ databases">
        <authorList>
            <person name="Mitreva M."/>
            <person name="Pepin K.H."/>
            <person name="Mihindukulasuriya K.A."/>
            <person name="Fulton R."/>
            <person name="Fronick C."/>
            <person name="O'Laughlin M."/>
            <person name="Miner T."/>
            <person name="Herter B."/>
            <person name="Rosa B.A."/>
            <person name="Cordes M."/>
            <person name="Tomlinson C."/>
            <person name="Wollam A."/>
            <person name="Palsikar V.B."/>
            <person name="Mardis E.R."/>
            <person name="Wilson R.K."/>
        </authorList>
    </citation>
    <scope>NUCLEOTIDE SEQUENCE [LARGE SCALE GENOMIC DNA]</scope>
    <source>
        <strain evidence="2">MJR7716</strain>
    </source>
</reference>
<name>A0A133PYQ8_9BACT</name>
<dbReference type="STRING" id="28128.HMPREF3226_02058"/>
<dbReference type="PATRIC" id="fig|28128.5.peg.2120"/>
<organism evidence="1 2">
    <name type="scientific">Prevotella corporis</name>
    <dbReference type="NCBI Taxonomy" id="28128"/>
    <lineage>
        <taxon>Bacteria</taxon>
        <taxon>Pseudomonadati</taxon>
        <taxon>Bacteroidota</taxon>
        <taxon>Bacteroidia</taxon>
        <taxon>Bacteroidales</taxon>
        <taxon>Prevotellaceae</taxon>
        <taxon>Prevotella</taxon>
    </lineage>
</organism>
<dbReference type="Proteomes" id="UP000070533">
    <property type="component" value="Unassembled WGS sequence"/>
</dbReference>
<keyword evidence="2" id="KW-1185">Reference proteome</keyword>
<dbReference type="AlphaFoldDB" id="A0A133PYQ8"/>
<evidence type="ECO:0000313" key="2">
    <source>
        <dbReference type="Proteomes" id="UP000070533"/>
    </source>
</evidence>
<comment type="caution">
    <text evidence="1">The sequence shown here is derived from an EMBL/GenBank/DDBJ whole genome shotgun (WGS) entry which is preliminary data.</text>
</comment>
<proteinExistence type="predicted"/>
<protein>
    <submittedName>
        <fullName evidence="1">Uncharacterized protein</fullName>
    </submittedName>
</protein>
<accession>A0A133PYQ8</accession>
<dbReference type="EMBL" id="LRQG01000185">
    <property type="protein sequence ID" value="KXA35371.1"/>
    <property type="molecule type" value="Genomic_DNA"/>
</dbReference>
<gene>
    <name evidence="1" type="ORF">HMPREF3226_02058</name>
</gene>
<evidence type="ECO:0000313" key="1">
    <source>
        <dbReference type="EMBL" id="KXA35371.1"/>
    </source>
</evidence>
<sequence length="39" mass="4713">MECGLRLVGFSFLFSLMCERIRSHRPLHSFVCRHIEFEK</sequence>